<dbReference type="Pfam" id="PF02626">
    <property type="entry name" value="CT_A_B"/>
    <property type="match status" value="1"/>
</dbReference>
<name>A0A366EF78_9BACI</name>
<keyword evidence="2" id="KW-0378">Hydrolase</keyword>
<feature type="domain" description="Carboxyltransferase" evidence="4">
    <location>
        <begin position="23"/>
        <end position="322"/>
    </location>
</feature>
<keyword evidence="6" id="KW-1185">Reference proteome</keyword>
<dbReference type="InterPro" id="IPR029000">
    <property type="entry name" value="Cyclophilin-like_dom_sf"/>
</dbReference>
<evidence type="ECO:0000256" key="2">
    <source>
        <dbReference type="ARBA" id="ARBA00022801"/>
    </source>
</evidence>
<dbReference type="PANTHER" id="PTHR43309">
    <property type="entry name" value="5-OXOPROLINASE SUBUNIT C"/>
    <property type="match status" value="1"/>
</dbReference>
<dbReference type="GO" id="GO:0016787">
    <property type="term" value="F:hydrolase activity"/>
    <property type="evidence" value="ECO:0007669"/>
    <property type="project" value="UniProtKB-KW"/>
</dbReference>
<reference evidence="5 6" key="1">
    <citation type="submission" date="2018-06" db="EMBL/GenBank/DDBJ databases">
        <title>Genomic Encyclopedia of Type Strains, Phase IV (KMG-IV): sequencing the most valuable type-strain genomes for metagenomic binning, comparative biology and taxonomic classification.</title>
        <authorList>
            <person name="Goeker M."/>
        </authorList>
    </citation>
    <scope>NUCLEOTIDE SEQUENCE [LARGE SCALE GENOMIC DNA]</scope>
    <source>
        <strain evidence="5 6">DSM 15140</strain>
    </source>
</reference>
<comment type="caution">
    <text evidence="5">The sequence shown here is derived from an EMBL/GenBank/DDBJ whole genome shotgun (WGS) entry which is preliminary data.</text>
</comment>
<proteinExistence type="predicted"/>
<dbReference type="InterPro" id="IPR052708">
    <property type="entry name" value="PxpC"/>
</dbReference>
<accession>A0A366EF78</accession>
<evidence type="ECO:0000313" key="5">
    <source>
        <dbReference type="EMBL" id="RBP00676.1"/>
    </source>
</evidence>
<dbReference type="AlphaFoldDB" id="A0A366EF78"/>
<dbReference type="RefSeq" id="WP_245911305.1">
    <property type="nucleotide sequence ID" value="NZ_BAABQN010000002.1"/>
</dbReference>
<evidence type="ECO:0000313" key="6">
    <source>
        <dbReference type="Proteomes" id="UP000252254"/>
    </source>
</evidence>
<dbReference type="PANTHER" id="PTHR43309:SF5">
    <property type="entry name" value="5-OXOPROLINASE SUBUNIT C"/>
    <property type="match status" value="1"/>
</dbReference>
<evidence type="ECO:0000256" key="3">
    <source>
        <dbReference type="ARBA" id="ARBA00022840"/>
    </source>
</evidence>
<keyword evidence="1" id="KW-0547">Nucleotide-binding</keyword>
<gene>
    <name evidence="5" type="ORF">DES48_102442</name>
</gene>
<dbReference type="Gene3D" id="2.40.100.10">
    <property type="entry name" value="Cyclophilin-like"/>
    <property type="match status" value="1"/>
</dbReference>
<evidence type="ECO:0000259" key="4">
    <source>
        <dbReference type="SMART" id="SM00797"/>
    </source>
</evidence>
<dbReference type="Proteomes" id="UP000252254">
    <property type="component" value="Unassembled WGS sequence"/>
</dbReference>
<dbReference type="InterPro" id="IPR003778">
    <property type="entry name" value="CT_A_B"/>
</dbReference>
<sequence>MIHVLKAGLLTTVQDLGRFGYQKDGVVACGAMDAIAHKTANWIVGNQANEATLEMTLSGPVIEFESDAVIAITGASIQPTIFGKKIDQHKPVYVRAGSILRCGYADYGCRAYLAIAGGFEVDRVMGSKSTYLRAKLGGWKGRALRKADQLPIGKETNQQLLVKQKLIHRLQSNADFSQANWSVPVWDYGINRKNITVRVTKGKQFDWFTETSRQQFTSLRYQITNESDRMGYRLQGAALQLKSDQQLLSEATSVGTIQVPSNGKPICLMKDRQTTGGYPKIAEVITADIPRIAQAKPGMFLRFHFVSLNEAEQALLNQNQREEQLQLAIRWKREER</sequence>
<organism evidence="5 6">
    <name type="scientific">Paraliobacillus ryukyuensis</name>
    <dbReference type="NCBI Taxonomy" id="200904"/>
    <lineage>
        <taxon>Bacteria</taxon>
        <taxon>Bacillati</taxon>
        <taxon>Bacillota</taxon>
        <taxon>Bacilli</taxon>
        <taxon>Bacillales</taxon>
        <taxon>Bacillaceae</taxon>
        <taxon>Paraliobacillus</taxon>
    </lineage>
</organism>
<evidence type="ECO:0000256" key="1">
    <source>
        <dbReference type="ARBA" id="ARBA00022741"/>
    </source>
</evidence>
<keyword evidence="3" id="KW-0067">ATP-binding</keyword>
<dbReference type="EMBL" id="QNRI01000002">
    <property type="protein sequence ID" value="RBP00676.1"/>
    <property type="molecule type" value="Genomic_DNA"/>
</dbReference>
<dbReference type="SMART" id="SM00797">
    <property type="entry name" value="AHS2"/>
    <property type="match status" value="1"/>
</dbReference>
<dbReference type="STRING" id="200904.GCA_900168775_00699"/>
<dbReference type="SUPFAM" id="SSF50891">
    <property type="entry name" value="Cyclophilin-like"/>
    <property type="match status" value="1"/>
</dbReference>
<dbReference type="NCBIfam" id="TIGR00724">
    <property type="entry name" value="urea_amlyse_rel"/>
    <property type="match status" value="1"/>
</dbReference>
<protein>
    <submittedName>
        <fullName evidence="5">Antagonist of KipI</fullName>
    </submittedName>
</protein>
<dbReference type="GO" id="GO:0005524">
    <property type="term" value="F:ATP binding"/>
    <property type="evidence" value="ECO:0007669"/>
    <property type="project" value="UniProtKB-KW"/>
</dbReference>